<dbReference type="GO" id="GO:0043137">
    <property type="term" value="P:DNA replication, removal of RNA primer"/>
    <property type="evidence" value="ECO:0007669"/>
    <property type="project" value="TreeGrafter"/>
</dbReference>
<comment type="cofactor">
    <cofactor evidence="10">
        <name>Mg(2+)</name>
        <dbReference type="ChEBI" id="CHEBI:18420"/>
    </cofactor>
    <text evidence="10">Binds 1 Mg(2+) ion per subunit. May bind a second metal ion at a regulatory site, or after substrate binding.</text>
</comment>
<dbReference type="PANTHER" id="PTHR10642">
    <property type="entry name" value="RIBONUCLEASE H1"/>
    <property type="match status" value="1"/>
</dbReference>
<feature type="binding site" evidence="10">
    <location>
        <position position="25"/>
    </location>
    <ligand>
        <name>Mg(2+)</name>
        <dbReference type="ChEBI" id="CHEBI:18420"/>
        <label>1</label>
    </ligand>
</feature>
<comment type="subunit">
    <text evidence="3 10">Monomer.</text>
</comment>
<feature type="binding site" evidence="10">
    <location>
        <position position="70"/>
    </location>
    <ligand>
        <name>Mg(2+)</name>
        <dbReference type="ChEBI" id="CHEBI:18420"/>
        <label>1</label>
    </ligand>
</feature>
<comment type="function">
    <text evidence="10">Endonuclease that specifically degrades the RNA of RNA-DNA hybrids.</text>
</comment>
<comment type="similarity">
    <text evidence="2 10">Belongs to the RNase H family.</text>
</comment>
<gene>
    <name evidence="10" type="primary">rnhA</name>
    <name evidence="12" type="ORF">E4L95_15880</name>
</gene>
<keyword evidence="7 10" id="KW-0255">Endonuclease</keyword>
<dbReference type="InterPro" id="IPR036397">
    <property type="entry name" value="RNaseH_sf"/>
</dbReference>
<evidence type="ECO:0000259" key="11">
    <source>
        <dbReference type="PROSITE" id="PS50879"/>
    </source>
</evidence>
<dbReference type="SUPFAM" id="SSF53098">
    <property type="entry name" value="Ribonuclease H-like"/>
    <property type="match status" value="1"/>
</dbReference>
<keyword evidence="10" id="KW-0963">Cytoplasm</keyword>
<evidence type="ECO:0000256" key="3">
    <source>
        <dbReference type="ARBA" id="ARBA00011245"/>
    </source>
</evidence>
<dbReference type="EC" id="3.1.26.4" evidence="4 10"/>
<evidence type="ECO:0000256" key="1">
    <source>
        <dbReference type="ARBA" id="ARBA00000077"/>
    </source>
</evidence>
<evidence type="ECO:0000256" key="7">
    <source>
        <dbReference type="ARBA" id="ARBA00022759"/>
    </source>
</evidence>
<dbReference type="CDD" id="cd09278">
    <property type="entry name" value="RNase_HI_prokaryote_like"/>
    <property type="match status" value="1"/>
</dbReference>
<organism evidence="12 13">
    <name type="scientific">Paracoccus liaowanqingii</name>
    <dbReference type="NCBI Taxonomy" id="2560053"/>
    <lineage>
        <taxon>Bacteria</taxon>
        <taxon>Pseudomonadati</taxon>
        <taxon>Pseudomonadota</taxon>
        <taxon>Alphaproteobacteria</taxon>
        <taxon>Rhodobacterales</taxon>
        <taxon>Paracoccaceae</taxon>
        <taxon>Paracoccus</taxon>
    </lineage>
</organism>
<reference evidence="12 13" key="1">
    <citation type="submission" date="2019-03" db="EMBL/GenBank/DDBJ databases">
        <authorList>
            <person name="Li J."/>
        </authorList>
    </citation>
    <scope>NUCLEOTIDE SEQUENCE [LARGE SCALE GENOMIC DNA]</scope>
    <source>
        <strain evidence="12 13">3058</strain>
    </source>
</reference>
<dbReference type="EMBL" id="SRPG01000181">
    <property type="protein sequence ID" value="TGN53777.1"/>
    <property type="molecule type" value="Genomic_DNA"/>
</dbReference>
<dbReference type="GO" id="GO:0000287">
    <property type="term" value="F:magnesium ion binding"/>
    <property type="evidence" value="ECO:0007669"/>
    <property type="project" value="UniProtKB-UniRule"/>
</dbReference>
<dbReference type="Gene3D" id="3.30.420.10">
    <property type="entry name" value="Ribonuclease H-like superfamily/Ribonuclease H"/>
    <property type="match status" value="1"/>
</dbReference>
<evidence type="ECO:0000313" key="12">
    <source>
        <dbReference type="EMBL" id="TGN53777.1"/>
    </source>
</evidence>
<name>A0A4Z1CF87_9RHOB</name>
<dbReference type="GO" id="GO:0005737">
    <property type="term" value="C:cytoplasm"/>
    <property type="evidence" value="ECO:0007669"/>
    <property type="project" value="UniProtKB-SubCell"/>
</dbReference>
<dbReference type="OrthoDB" id="7689570at2"/>
<evidence type="ECO:0000256" key="6">
    <source>
        <dbReference type="ARBA" id="ARBA00022723"/>
    </source>
</evidence>
<keyword evidence="8 10" id="KW-0378">Hydrolase</keyword>
<dbReference type="InterPro" id="IPR002156">
    <property type="entry name" value="RNaseH_domain"/>
</dbReference>
<evidence type="ECO:0000256" key="5">
    <source>
        <dbReference type="ARBA" id="ARBA00022722"/>
    </source>
</evidence>
<feature type="binding site" evidence="10">
    <location>
        <position position="100"/>
    </location>
    <ligand>
        <name>Mg(2+)</name>
        <dbReference type="ChEBI" id="CHEBI:18420"/>
        <label>1</label>
    </ligand>
</feature>
<comment type="catalytic activity">
    <reaction evidence="1 10">
        <text>Endonucleolytic cleavage to 5'-phosphomonoester.</text>
        <dbReference type="EC" id="3.1.26.4"/>
    </reaction>
</comment>
<sequence>MPTHPSSPCDAKPVAGKTRLKIYTDGSSLGNTGPSGWAYVVVAVDADGNVVDRHERSMAGRNVSTNNRAEMAAALNAMQFADSYRTPEGQPAASVMICTDSQYVLKGFTEWLPGWMARGWRKSNGDAVENRDLWERLMAAAEGLPLTWHKIKGHSGHPENERADQLAKAAAERAAAQLNIPA</sequence>
<proteinExistence type="inferred from homology"/>
<keyword evidence="5 10" id="KW-0540">Nuclease</keyword>
<dbReference type="InterPro" id="IPR022892">
    <property type="entry name" value="RNaseHI"/>
</dbReference>
<dbReference type="Pfam" id="PF00075">
    <property type="entry name" value="RNase_H"/>
    <property type="match status" value="1"/>
</dbReference>
<dbReference type="AlphaFoldDB" id="A0A4Z1CF87"/>
<dbReference type="Proteomes" id="UP000297972">
    <property type="component" value="Unassembled WGS sequence"/>
</dbReference>
<comment type="caution">
    <text evidence="12">The sequence shown here is derived from an EMBL/GenBank/DDBJ whole genome shotgun (WGS) entry which is preliminary data.</text>
</comment>
<accession>A0A4Z1CF87</accession>
<dbReference type="GO" id="GO:0003676">
    <property type="term" value="F:nucleic acid binding"/>
    <property type="evidence" value="ECO:0007669"/>
    <property type="project" value="InterPro"/>
</dbReference>
<evidence type="ECO:0000256" key="9">
    <source>
        <dbReference type="ARBA" id="ARBA00022842"/>
    </source>
</evidence>
<dbReference type="PANTHER" id="PTHR10642:SF26">
    <property type="entry name" value="RIBONUCLEASE H1"/>
    <property type="match status" value="1"/>
</dbReference>
<feature type="binding site" evidence="10">
    <location>
        <position position="25"/>
    </location>
    <ligand>
        <name>Mg(2+)</name>
        <dbReference type="ChEBI" id="CHEBI:18420"/>
        <label>2</label>
    </ligand>
</feature>
<dbReference type="RefSeq" id="WP_135818424.1">
    <property type="nucleotide sequence ID" value="NZ_SRPG01000181.1"/>
</dbReference>
<keyword evidence="9 10" id="KW-0460">Magnesium</keyword>
<dbReference type="InterPro" id="IPR012337">
    <property type="entry name" value="RNaseH-like_sf"/>
</dbReference>
<evidence type="ECO:0000256" key="2">
    <source>
        <dbReference type="ARBA" id="ARBA00005300"/>
    </source>
</evidence>
<evidence type="ECO:0000313" key="13">
    <source>
        <dbReference type="Proteomes" id="UP000297972"/>
    </source>
</evidence>
<dbReference type="InterPro" id="IPR050092">
    <property type="entry name" value="RNase_H"/>
</dbReference>
<dbReference type="PROSITE" id="PS50879">
    <property type="entry name" value="RNASE_H_1"/>
    <property type="match status" value="1"/>
</dbReference>
<dbReference type="HAMAP" id="MF_00042">
    <property type="entry name" value="RNase_H"/>
    <property type="match status" value="1"/>
</dbReference>
<keyword evidence="13" id="KW-1185">Reference proteome</keyword>
<evidence type="ECO:0000256" key="4">
    <source>
        <dbReference type="ARBA" id="ARBA00012180"/>
    </source>
</evidence>
<evidence type="ECO:0000256" key="10">
    <source>
        <dbReference type="HAMAP-Rule" id="MF_00042"/>
    </source>
</evidence>
<evidence type="ECO:0000256" key="8">
    <source>
        <dbReference type="ARBA" id="ARBA00022801"/>
    </source>
</evidence>
<feature type="domain" description="RNase H type-1" evidence="11">
    <location>
        <begin position="16"/>
        <end position="172"/>
    </location>
</feature>
<keyword evidence="6 10" id="KW-0479">Metal-binding</keyword>
<dbReference type="GO" id="GO:0004523">
    <property type="term" value="F:RNA-DNA hybrid ribonuclease activity"/>
    <property type="evidence" value="ECO:0007669"/>
    <property type="project" value="UniProtKB-UniRule"/>
</dbReference>
<protein>
    <recommendedName>
        <fullName evidence="4 10">Ribonuclease H</fullName>
        <shortName evidence="10">RNase H</shortName>
        <ecNumber evidence="4 10">3.1.26.4</ecNumber>
    </recommendedName>
</protein>
<feature type="binding site" evidence="10">
    <location>
        <position position="164"/>
    </location>
    <ligand>
        <name>Mg(2+)</name>
        <dbReference type="ChEBI" id="CHEBI:18420"/>
        <label>2</label>
    </ligand>
</feature>
<comment type="subcellular location">
    <subcellularLocation>
        <location evidence="10">Cytoplasm</location>
    </subcellularLocation>
</comment>